<evidence type="ECO:0000313" key="4">
    <source>
        <dbReference type="Proteomes" id="UP000501648"/>
    </source>
</evidence>
<accession>A0A6M3ZS71</accession>
<keyword evidence="2" id="KW-0812">Transmembrane</keyword>
<dbReference type="Proteomes" id="UP000501648">
    <property type="component" value="Chromosome"/>
</dbReference>
<feature type="transmembrane region" description="Helical" evidence="2">
    <location>
        <begin position="187"/>
        <end position="210"/>
    </location>
</feature>
<keyword evidence="2" id="KW-0472">Membrane</keyword>
<dbReference type="AlphaFoldDB" id="A0A6M3ZS71"/>
<keyword evidence="1" id="KW-0175">Coiled coil</keyword>
<feature type="transmembrane region" description="Helical" evidence="2">
    <location>
        <begin position="151"/>
        <end position="175"/>
    </location>
</feature>
<reference evidence="3 4" key="1">
    <citation type="journal article" date="2012" name="J. Bacteriol.">
        <title>Genome sequence of the pathogenic Herbaspirillum seropedicae strain Os34, isolated from rice roots.</title>
        <authorList>
            <person name="Ye W."/>
            <person name="Ye S."/>
            <person name="Liu J."/>
            <person name="Chang S."/>
            <person name="Chen M."/>
            <person name="Zhu B."/>
            <person name="Guo L."/>
            <person name="An Q."/>
        </authorList>
    </citation>
    <scope>NUCLEOTIDE SEQUENCE [LARGE SCALE GENOMIC DNA]</scope>
    <source>
        <strain evidence="3 4">Os34</strain>
    </source>
</reference>
<gene>
    <name evidence="3" type="ORF">C798_12975</name>
</gene>
<dbReference type="RefSeq" id="WP_017454673.1">
    <property type="nucleotide sequence ID" value="NZ_CP008956.1"/>
</dbReference>
<keyword evidence="2" id="KW-1133">Transmembrane helix</keyword>
<evidence type="ECO:0008006" key="5">
    <source>
        <dbReference type="Google" id="ProtNLM"/>
    </source>
</evidence>
<evidence type="ECO:0000313" key="3">
    <source>
        <dbReference type="EMBL" id="QJQ01113.1"/>
    </source>
</evidence>
<organism evidence="3 4">
    <name type="scientific">Herbaspirillum rubrisubalbicans Os34</name>
    <dbReference type="NCBI Taxonomy" id="1235827"/>
    <lineage>
        <taxon>Bacteria</taxon>
        <taxon>Pseudomonadati</taxon>
        <taxon>Pseudomonadota</taxon>
        <taxon>Betaproteobacteria</taxon>
        <taxon>Burkholderiales</taxon>
        <taxon>Oxalobacteraceae</taxon>
        <taxon>Herbaspirillum</taxon>
    </lineage>
</organism>
<evidence type="ECO:0000256" key="1">
    <source>
        <dbReference type="SAM" id="Coils"/>
    </source>
</evidence>
<dbReference type="EMBL" id="CP008956">
    <property type="protein sequence ID" value="QJQ01113.1"/>
    <property type="molecule type" value="Genomic_DNA"/>
</dbReference>
<evidence type="ECO:0000256" key="2">
    <source>
        <dbReference type="SAM" id="Phobius"/>
    </source>
</evidence>
<protein>
    <recommendedName>
        <fullName evidence="5">ATPase involved in DNA repair</fullName>
    </recommendedName>
</protein>
<name>A0A6M3ZS71_9BURK</name>
<feature type="coiled-coil region" evidence="1">
    <location>
        <begin position="35"/>
        <end position="126"/>
    </location>
</feature>
<sequence>MDEKNFRASASVDAADPARRYANMAARELSISRQREDLDKREAEYSQRIKDVEDSFSKRIHTIERRENEVKRQQDRFDKLLDEFHKERITFHAAVKEREEALTLGMAELESEKKRYLEEAAKKIQQKSEKYVAQALVFLGTKEKRFHTYSAIWSCVGAGAIFLAVGIAAWATVLFVPDHEAKISWQFLLFISLKGLILVGLSLALARYAFLFSSRYMKEALKNAERRHAIQFGAFYLDSYGGAADWTQVKEAFKDWNISLVSDGKNVLEEGNLDPTIGSSSSEIIAQFKNFSEEFGKISTTLINALKKE</sequence>
<proteinExistence type="predicted"/>